<evidence type="ECO:0000313" key="1">
    <source>
        <dbReference type="EMBL" id="KAJ8109854.1"/>
    </source>
</evidence>
<reference evidence="1" key="1">
    <citation type="submission" date="2022-11" db="EMBL/GenBank/DDBJ databases">
        <title>Genome Sequence of Boeremia exigua.</title>
        <authorList>
            <person name="Buettner E."/>
        </authorList>
    </citation>
    <scope>NUCLEOTIDE SEQUENCE</scope>
    <source>
        <strain evidence="1">CU02</strain>
    </source>
</reference>
<name>A0ACC2I3R5_9PLEO</name>
<dbReference type="Proteomes" id="UP001153331">
    <property type="component" value="Unassembled WGS sequence"/>
</dbReference>
<keyword evidence="2" id="KW-1185">Reference proteome</keyword>
<proteinExistence type="predicted"/>
<gene>
    <name evidence="1" type="ORF">OPT61_g7156</name>
</gene>
<sequence length="197" mass="22116">MSAQELHVDSSSADRRPNIVDVDTLCLVTPISHWAHPNILSGCSRNLLRWETSCPSDSQSAATNEATAARYRYRQLPETRGRYRDARRMLLRVELTALTSPIRMTASPAPAPRFQHSEEDSIDGSTQFFPHQLNNREQERVSKKQRAPAAFIAAQQDIGIDPVEAKSVARRKRNAKKAEAKRDAELPIMGLSGRLTR</sequence>
<comment type="caution">
    <text evidence="1">The sequence shown here is derived from an EMBL/GenBank/DDBJ whole genome shotgun (WGS) entry which is preliminary data.</text>
</comment>
<dbReference type="EMBL" id="JAPHNI010000563">
    <property type="protein sequence ID" value="KAJ8109854.1"/>
    <property type="molecule type" value="Genomic_DNA"/>
</dbReference>
<protein>
    <submittedName>
        <fullName evidence="1">Uncharacterized protein</fullName>
    </submittedName>
</protein>
<organism evidence="1 2">
    <name type="scientific">Boeremia exigua</name>
    <dbReference type="NCBI Taxonomy" id="749465"/>
    <lineage>
        <taxon>Eukaryota</taxon>
        <taxon>Fungi</taxon>
        <taxon>Dikarya</taxon>
        <taxon>Ascomycota</taxon>
        <taxon>Pezizomycotina</taxon>
        <taxon>Dothideomycetes</taxon>
        <taxon>Pleosporomycetidae</taxon>
        <taxon>Pleosporales</taxon>
        <taxon>Pleosporineae</taxon>
        <taxon>Didymellaceae</taxon>
        <taxon>Boeremia</taxon>
    </lineage>
</organism>
<accession>A0ACC2I3R5</accession>
<evidence type="ECO:0000313" key="2">
    <source>
        <dbReference type="Proteomes" id="UP001153331"/>
    </source>
</evidence>